<accession>A0A9X1SY86</accession>
<dbReference type="AlphaFoldDB" id="A0A9X1SY86"/>
<evidence type="ECO:0000313" key="2">
    <source>
        <dbReference type="EMBL" id="MCD5310813.1"/>
    </source>
</evidence>
<keyword evidence="3" id="KW-1185">Reference proteome</keyword>
<dbReference type="EMBL" id="JAJOMB010000003">
    <property type="protein sequence ID" value="MCD5310813.1"/>
    <property type="molecule type" value="Genomic_DNA"/>
</dbReference>
<evidence type="ECO:0000256" key="1">
    <source>
        <dbReference type="SAM" id="MobiDB-lite"/>
    </source>
</evidence>
<protein>
    <submittedName>
        <fullName evidence="2">Helix-turn-helix domain-containing protein</fullName>
    </submittedName>
</protein>
<comment type="caution">
    <text evidence="2">The sequence shown here is derived from an EMBL/GenBank/DDBJ whole genome shotgun (WGS) entry which is preliminary data.</text>
</comment>
<reference evidence="2" key="1">
    <citation type="submission" date="2021-11" db="EMBL/GenBank/DDBJ databases">
        <title>Streptomyces corallinus and Kineosporia corallina sp. nov., two new coral-derived marine actinobacteria.</title>
        <authorList>
            <person name="Buangrab K."/>
            <person name="Sutthacheep M."/>
            <person name="Yeemin T."/>
            <person name="Harunari E."/>
            <person name="Igarashi Y."/>
            <person name="Sripreechasak P."/>
            <person name="Kanchanasin P."/>
            <person name="Tanasupawat S."/>
            <person name="Phongsopitanun W."/>
        </authorList>
    </citation>
    <scope>NUCLEOTIDE SEQUENCE</scope>
    <source>
        <strain evidence="2">JCM 31032</strain>
    </source>
</reference>
<sequence length="262" mass="29558">MPIVRSPRPESGFLTLRNEIVRDENLSYRASGVLHDILSRPDNWRTDAVTLARQRPKHEGRDAIRKALAELEEAGYITRRKVRDERGRWTTESLVHETPVPRESVSAGQNQNGKPGVGGPVVEDSGSIRTTETNYREEVGHPHDFGQTADSGPRVSRTAPRPKNEDRVAPTVADVPRQRGKRKGLTEAEYQASWRRFSAMDLGDLEDDREIRGAAFLELFHDHGVYEPDRWAQAKMDDGTWDGFCARVGLGEHRTPSFNEPV</sequence>
<dbReference type="Proteomes" id="UP001138997">
    <property type="component" value="Unassembled WGS sequence"/>
</dbReference>
<dbReference type="RefSeq" id="WP_231439989.1">
    <property type="nucleotide sequence ID" value="NZ_JAJOMB010000003.1"/>
</dbReference>
<name>A0A9X1SY86_9ACTN</name>
<organism evidence="2 3">
    <name type="scientific">Kineosporia babensis</name>
    <dbReference type="NCBI Taxonomy" id="499548"/>
    <lineage>
        <taxon>Bacteria</taxon>
        <taxon>Bacillati</taxon>
        <taxon>Actinomycetota</taxon>
        <taxon>Actinomycetes</taxon>
        <taxon>Kineosporiales</taxon>
        <taxon>Kineosporiaceae</taxon>
        <taxon>Kineosporia</taxon>
    </lineage>
</organism>
<gene>
    <name evidence="2" type="ORF">LR394_07900</name>
</gene>
<proteinExistence type="predicted"/>
<feature type="region of interest" description="Disordered" evidence="1">
    <location>
        <begin position="96"/>
        <end position="186"/>
    </location>
</feature>
<feature type="compositionally biased region" description="Basic and acidic residues" evidence="1">
    <location>
        <begin position="134"/>
        <end position="144"/>
    </location>
</feature>
<evidence type="ECO:0000313" key="3">
    <source>
        <dbReference type="Proteomes" id="UP001138997"/>
    </source>
</evidence>